<proteinExistence type="predicted"/>
<evidence type="ECO:0000313" key="2">
    <source>
        <dbReference type="Proteomes" id="UP000004750"/>
    </source>
</evidence>
<dbReference type="AlphaFoldDB" id="G9ZBU1"/>
<organism evidence="1 2">
    <name type="scientific">Cardiobacterium valvarum F0432</name>
    <dbReference type="NCBI Taxonomy" id="797473"/>
    <lineage>
        <taxon>Bacteria</taxon>
        <taxon>Pseudomonadati</taxon>
        <taxon>Pseudomonadota</taxon>
        <taxon>Gammaproteobacteria</taxon>
        <taxon>Cardiobacteriales</taxon>
        <taxon>Cardiobacteriaceae</taxon>
        <taxon>Cardiobacterium</taxon>
    </lineage>
</organism>
<accession>G9ZBU1</accession>
<protein>
    <submittedName>
        <fullName evidence="1">Uncharacterized protein</fullName>
    </submittedName>
</protein>
<sequence length="52" mass="5838">MRGCSAYPLLWLMPVFCCPLLLTSRSGKKNLKTAGYFFSRLWKKVSPNGGRG</sequence>
<dbReference type="HOGENOM" id="CLU_3078012_0_0_6"/>
<name>G9ZBU1_9GAMM</name>
<reference evidence="1 2" key="1">
    <citation type="submission" date="2011-08" db="EMBL/GenBank/DDBJ databases">
        <authorList>
            <person name="Weinstock G."/>
            <person name="Sodergren E."/>
            <person name="Clifton S."/>
            <person name="Fulton L."/>
            <person name="Fulton B."/>
            <person name="Courtney L."/>
            <person name="Fronick C."/>
            <person name="Harrison M."/>
            <person name="Strong C."/>
            <person name="Farmer C."/>
            <person name="Delahaunty K."/>
            <person name="Markovic C."/>
            <person name="Hall O."/>
            <person name="Minx P."/>
            <person name="Tomlinson C."/>
            <person name="Mitreva M."/>
            <person name="Hou S."/>
            <person name="Chen J."/>
            <person name="Wollam A."/>
            <person name="Pepin K.H."/>
            <person name="Johnson M."/>
            <person name="Bhonagiri V."/>
            <person name="Zhang X."/>
            <person name="Suruliraj S."/>
            <person name="Warren W."/>
            <person name="Chinwalla A."/>
            <person name="Mardis E.R."/>
            <person name="Wilson R.K."/>
        </authorList>
    </citation>
    <scope>NUCLEOTIDE SEQUENCE [LARGE SCALE GENOMIC DNA]</scope>
    <source>
        <strain evidence="1 2">F0432</strain>
    </source>
</reference>
<dbReference type="STRING" id="797473.HMPREF9080_00218"/>
<dbReference type="EMBL" id="AGCM01000014">
    <property type="protein sequence ID" value="EHM55969.1"/>
    <property type="molecule type" value="Genomic_DNA"/>
</dbReference>
<comment type="caution">
    <text evidence="1">The sequence shown here is derived from an EMBL/GenBank/DDBJ whole genome shotgun (WGS) entry which is preliminary data.</text>
</comment>
<gene>
    <name evidence="1" type="ORF">HMPREF9080_00218</name>
</gene>
<evidence type="ECO:0000313" key="1">
    <source>
        <dbReference type="EMBL" id="EHM55969.1"/>
    </source>
</evidence>
<dbReference type="Proteomes" id="UP000004750">
    <property type="component" value="Unassembled WGS sequence"/>
</dbReference>